<dbReference type="GO" id="GO:1990599">
    <property type="term" value="F:3' overhang single-stranded DNA endodeoxyribonuclease activity"/>
    <property type="evidence" value="ECO:0007669"/>
    <property type="project" value="UniProtKB-EC"/>
</dbReference>
<evidence type="ECO:0000313" key="3">
    <source>
        <dbReference type="Proteomes" id="UP000289862"/>
    </source>
</evidence>
<protein>
    <submittedName>
        <fullName evidence="2">Thermonuclease</fullName>
        <ecNumber evidence="2">3.1.31.1</ecNumber>
    </submittedName>
</protein>
<reference evidence="2 3" key="1">
    <citation type="submission" date="2019-01" db="EMBL/GenBank/DDBJ databases">
        <authorList>
            <consortium name="Pathogen Informatics"/>
        </authorList>
    </citation>
    <scope>NUCLEOTIDE SEQUENCE [LARGE SCALE GENOMIC DNA]</scope>
    <source>
        <strain evidence="2 3">NCTC10186</strain>
    </source>
</reference>
<dbReference type="OrthoDB" id="401280at2"/>
<sequence>MNKIIHFTLLILLGFLVLFSLFWSGLSISSFKLAQPQIQEMRVIKVIDGDTLETNNGDILRVAGIDCPETYKEHKTEKLALRENFFAQRAKQFCFNLIKNNDYRIWVCKLKKDNYNRWVSILFLNQNQILRETINNKMIEVGLARCAYLSLKNKFSKYYAQTSLEKNLYQILNQSQENSKIKKVGIFNFPSKEVFHKK</sequence>
<evidence type="ECO:0000313" key="2">
    <source>
        <dbReference type="EMBL" id="VEU72803.1"/>
    </source>
</evidence>
<dbReference type="InterPro" id="IPR035437">
    <property type="entry name" value="SNase_OB-fold_sf"/>
</dbReference>
<dbReference type="RefSeq" id="WP_119571803.1">
    <property type="nucleotide sequence ID" value="NZ_LR215031.1"/>
</dbReference>
<name>A0A449AZ55_9BACT</name>
<organism evidence="2 3">
    <name type="scientific">Mycoplasmopsis gallopavonis</name>
    <dbReference type="NCBI Taxonomy" id="76629"/>
    <lineage>
        <taxon>Bacteria</taxon>
        <taxon>Bacillati</taxon>
        <taxon>Mycoplasmatota</taxon>
        <taxon>Mycoplasmoidales</taxon>
        <taxon>Metamycoplasmataceae</taxon>
        <taxon>Mycoplasmopsis</taxon>
    </lineage>
</organism>
<evidence type="ECO:0000259" key="1">
    <source>
        <dbReference type="PROSITE" id="PS50830"/>
    </source>
</evidence>
<feature type="domain" description="TNase-like" evidence="1">
    <location>
        <begin position="37"/>
        <end position="189"/>
    </location>
</feature>
<keyword evidence="2" id="KW-0378">Hydrolase</keyword>
<dbReference type="PROSITE" id="PS50830">
    <property type="entry name" value="TNASE_3"/>
    <property type="match status" value="1"/>
</dbReference>
<dbReference type="AlphaFoldDB" id="A0A449AZ55"/>
<gene>
    <name evidence="2" type="primary">nucH</name>
    <name evidence="2" type="ORF">NCTC10186_00274</name>
</gene>
<dbReference type="SMART" id="SM00318">
    <property type="entry name" value="SNc"/>
    <property type="match status" value="1"/>
</dbReference>
<dbReference type="InterPro" id="IPR016071">
    <property type="entry name" value="Staphylococal_nuclease_OB-fold"/>
</dbReference>
<keyword evidence="3" id="KW-1185">Reference proteome</keyword>
<dbReference type="Gene3D" id="2.40.50.90">
    <property type="match status" value="1"/>
</dbReference>
<dbReference type="Proteomes" id="UP000289862">
    <property type="component" value="Chromosome"/>
</dbReference>
<dbReference type="KEGG" id="mgal:NCTC10186_00274"/>
<accession>A0A449AZ55</accession>
<dbReference type="EC" id="3.1.31.1" evidence="2"/>
<proteinExistence type="predicted"/>
<dbReference type="EMBL" id="LR215031">
    <property type="protein sequence ID" value="VEU72803.1"/>
    <property type="molecule type" value="Genomic_DNA"/>
</dbReference>
<dbReference type="Pfam" id="PF00565">
    <property type="entry name" value="SNase"/>
    <property type="match status" value="1"/>
</dbReference>
<dbReference type="SUPFAM" id="SSF50199">
    <property type="entry name" value="Staphylococcal nuclease"/>
    <property type="match status" value="1"/>
</dbReference>